<gene>
    <name evidence="1" type="ORF">ABMA28_010527</name>
</gene>
<dbReference type="AlphaFoldDB" id="A0ABD0S8M5"/>
<dbReference type="Proteomes" id="UP001549921">
    <property type="component" value="Unassembled WGS sequence"/>
</dbReference>
<protein>
    <submittedName>
        <fullName evidence="1">Uncharacterized protein</fullName>
    </submittedName>
</protein>
<accession>A0ABD0S8M5</accession>
<comment type="caution">
    <text evidence="1">The sequence shown here is derived from an EMBL/GenBank/DDBJ whole genome shotgun (WGS) entry which is preliminary data.</text>
</comment>
<evidence type="ECO:0000313" key="2">
    <source>
        <dbReference type="Proteomes" id="UP001549921"/>
    </source>
</evidence>
<name>A0ABD0S8M5_LOXSC</name>
<proteinExistence type="predicted"/>
<organism evidence="1 2">
    <name type="scientific">Loxostege sticticalis</name>
    <name type="common">Beet webworm moth</name>
    <dbReference type="NCBI Taxonomy" id="481309"/>
    <lineage>
        <taxon>Eukaryota</taxon>
        <taxon>Metazoa</taxon>
        <taxon>Ecdysozoa</taxon>
        <taxon>Arthropoda</taxon>
        <taxon>Hexapoda</taxon>
        <taxon>Insecta</taxon>
        <taxon>Pterygota</taxon>
        <taxon>Neoptera</taxon>
        <taxon>Endopterygota</taxon>
        <taxon>Lepidoptera</taxon>
        <taxon>Glossata</taxon>
        <taxon>Ditrysia</taxon>
        <taxon>Pyraloidea</taxon>
        <taxon>Crambidae</taxon>
        <taxon>Pyraustinae</taxon>
        <taxon>Loxostege</taxon>
    </lineage>
</organism>
<reference evidence="1 2" key="1">
    <citation type="submission" date="2024-06" db="EMBL/GenBank/DDBJ databases">
        <title>A chromosome-level genome assembly of beet webworm, Loxostege sticticalis.</title>
        <authorList>
            <person name="Zhang Y."/>
        </authorList>
    </citation>
    <scope>NUCLEOTIDE SEQUENCE [LARGE SCALE GENOMIC DNA]</scope>
    <source>
        <strain evidence="1">AQ028</strain>
        <tissue evidence="1">Male pupae</tissue>
    </source>
</reference>
<sequence length="240" mass="27852">MLITLSEKDWMNTIRASTLIDIKIHQILFDYNLFSDPQMRVYYQSNEYQKDNNLDPEYAAEKQAGSPADAFGSNQHYSYPTVYQDLGRRFNGRRFVPVYPYTEVKLMTDGADQKDENEEIIPIKASPEKVLEVAMQSAMEQASMPVSHSEAVNKEKEILRTGDYWNAVYVEDVDPKSVLRSYSKNRLVQEKPEKKQKRYRSSAPKLGYVRAEIKPGSKLYQLVSVLRQFSPRLLYVINEN</sequence>
<evidence type="ECO:0000313" key="1">
    <source>
        <dbReference type="EMBL" id="KAL0810382.1"/>
    </source>
</evidence>
<dbReference type="EMBL" id="JBEDNZ010000026">
    <property type="protein sequence ID" value="KAL0810382.1"/>
    <property type="molecule type" value="Genomic_DNA"/>
</dbReference>